<dbReference type="Gene3D" id="2.30.29.30">
    <property type="entry name" value="Pleckstrin-homology domain (PH domain)/Phosphotyrosine-binding domain (PTB)"/>
    <property type="match status" value="1"/>
</dbReference>
<feature type="region of interest" description="Disordered" evidence="7">
    <location>
        <begin position="107"/>
        <end position="181"/>
    </location>
</feature>
<keyword evidence="5" id="KW-0804">Transcription</keyword>
<dbReference type="Pfam" id="PF03909">
    <property type="entry name" value="BSD"/>
    <property type="match status" value="1"/>
</dbReference>
<dbReference type="CDD" id="cd13229">
    <property type="entry name" value="PH_TFIIH"/>
    <property type="match status" value="1"/>
</dbReference>
<protein>
    <submittedName>
        <fullName evidence="9">SPOSA6832_03746-mRNA-1:cds</fullName>
    </submittedName>
</protein>
<evidence type="ECO:0000256" key="1">
    <source>
        <dbReference type="ARBA" id="ARBA00004123"/>
    </source>
</evidence>
<feature type="domain" description="BSD" evidence="8">
    <location>
        <begin position="249"/>
        <end position="301"/>
    </location>
</feature>
<dbReference type="InterPro" id="IPR027079">
    <property type="entry name" value="Tfb1/GTF2H1"/>
</dbReference>
<dbReference type="GO" id="GO:0006289">
    <property type="term" value="P:nucleotide-excision repair"/>
    <property type="evidence" value="ECO:0007669"/>
    <property type="project" value="InterPro"/>
</dbReference>
<dbReference type="PROSITE" id="PS50858">
    <property type="entry name" value="BSD"/>
    <property type="match status" value="1"/>
</dbReference>
<evidence type="ECO:0000256" key="2">
    <source>
        <dbReference type="ARBA" id="ARBA00009448"/>
    </source>
</evidence>
<dbReference type="GO" id="GO:0006351">
    <property type="term" value="P:DNA-templated transcription"/>
    <property type="evidence" value="ECO:0007669"/>
    <property type="project" value="InterPro"/>
</dbReference>
<dbReference type="EMBL" id="CENE01000019">
    <property type="protein sequence ID" value="CEQ41979.1"/>
    <property type="molecule type" value="Genomic_DNA"/>
</dbReference>
<keyword evidence="3" id="KW-0677">Repeat</keyword>
<gene>
    <name evidence="9" type="primary">SPOSA6832_03746</name>
</gene>
<evidence type="ECO:0000256" key="7">
    <source>
        <dbReference type="SAM" id="MobiDB-lite"/>
    </source>
</evidence>
<evidence type="ECO:0000313" key="9">
    <source>
        <dbReference type="EMBL" id="CEQ41979.1"/>
    </source>
</evidence>
<dbReference type="SMART" id="SM00751">
    <property type="entry name" value="BSD"/>
    <property type="match status" value="2"/>
</dbReference>
<evidence type="ECO:0000256" key="3">
    <source>
        <dbReference type="ARBA" id="ARBA00022737"/>
    </source>
</evidence>
<dbReference type="InterPro" id="IPR011993">
    <property type="entry name" value="PH-like_dom_sf"/>
</dbReference>
<accession>A0A0D6EPW0</accession>
<dbReference type="PANTHER" id="PTHR12856">
    <property type="entry name" value="TRANSCRIPTION INITIATION FACTOR IIH-RELATED"/>
    <property type="match status" value="1"/>
</dbReference>
<dbReference type="InterPro" id="IPR005607">
    <property type="entry name" value="BSD_dom"/>
</dbReference>
<comment type="similarity">
    <text evidence="2">Belongs to the TFB1 family.</text>
</comment>
<dbReference type="OrthoDB" id="360521at2759"/>
<dbReference type="GO" id="GO:0000439">
    <property type="term" value="C:transcription factor TFIIH core complex"/>
    <property type="evidence" value="ECO:0007669"/>
    <property type="project" value="InterPro"/>
</dbReference>
<dbReference type="Pfam" id="PF08567">
    <property type="entry name" value="PH_TFIIH"/>
    <property type="match status" value="1"/>
</dbReference>
<organism evidence="9 10">
    <name type="scientific">Sporidiobolus salmonicolor</name>
    <name type="common">Yeast-like fungus</name>
    <name type="synonym">Sporobolomyces salmonicolor</name>
    <dbReference type="NCBI Taxonomy" id="5005"/>
    <lineage>
        <taxon>Eukaryota</taxon>
        <taxon>Fungi</taxon>
        <taxon>Dikarya</taxon>
        <taxon>Basidiomycota</taxon>
        <taxon>Pucciniomycotina</taxon>
        <taxon>Microbotryomycetes</taxon>
        <taxon>Sporidiobolales</taxon>
        <taxon>Sporidiobolaceae</taxon>
        <taxon>Sporobolomyces</taxon>
    </lineage>
</organism>
<reference evidence="10" key="1">
    <citation type="submission" date="2015-02" db="EMBL/GenBank/DDBJ databases">
        <authorList>
            <person name="Gon?alves P."/>
        </authorList>
    </citation>
    <scope>NUCLEOTIDE SEQUENCE [LARGE SCALE GENOMIC DNA]</scope>
</reference>
<feature type="non-terminal residue" evidence="9">
    <location>
        <position position="1"/>
    </location>
</feature>
<dbReference type="Proteomes" id="UP000243876">
    <property type="component" value="Unassembled WGS sequence"/>
</dbReference>
<evidence type="ECO:0000256" key="6">
    <source>
        <dbReference type="ARBA" id="ARBA00023242"/>
    </source>
</evidence>
<keyword evidence="6" id="KW-0539">Nucleus</keyword>
<comment type="subcellular location">
    <subcellularLocation>
        <location evidence="1">Nucleus</location>
    </subcellularLocation>
</comment>
<feature type="compositionally biased region" description="Low complexity" evidence="7">
    <location>
        <begin position="163"/>
        <end position="179"/>
    </location>
</feature>
<sequence>MASATSGAVCSAQTSYKKRPGTLTLSRRALQWIPQGASASELSVRNELMSALFASKEGGPRVMLKVAFTPSPPSTDDSYNFTFTSAASALSDRERFKTELSGVIAQNREREAQAATSGGAATTASGGEGAAAAPAAAPAGPPNGAGGTAVNGKGKGKERTLDSPAPARGSPAAPAASSSQGNTFRLRKLVLQSSPQLLALHRDLVLSNQITEAEFWDGREDLLAAVAAEEGLMRGKSGEMVDPKTVTGQNGEVTVKITPALIREIFEEFPVVLKAYNDNVPDPLDEAAFWTRYFQSKLFNRNRTTNRAAVDAIKDDPIFDKYLGKEDDGTFKLSSAIPGQRLTARLPPADIEPQHLPDHDIYRLLDLAATEEDQHEISNLPRDYTMKAGGQRASLPLMRRFNEHSERLLNQALYVDGSLLGHNASDVHPCIFLAEALQPTEIEATPIPATPACDRRYYEEIEISDLQESHEPDRISLTLADQTKKSTLAGAATPTEASGAMEGEDSLAAMARRRMEENRVRETVEAEWEGRLGDFKVDAQAVRDGMRDMMDSVGQQAARSRKTGGGSSGLSRAHLLTVESISSTSLEFLRHFWSAVLPPKPNDLSAFALAPPKERAARAEKFKGYLEKSRERIEKAVADARAEGDEMGRRVEAALLPIGEAIEAAVLLYKSRTS</sequence>
<dbReference type="AlphaFoldDB" id="A0A0D6EPW0"/>
<proteinExistence type="inferred from homology"/>
<evidence type="ECO:0000256" key="4">
    <source>
        <dbReference type="ARBA" id="ARBA00023015"/>
    </source>
</evidence>
<dbReference type="InterPro" id="IPR013876">
    <property type="entry name" value="TFIIH_BTF_p62_N"/>
</dbReference>
<feature type="compositionally biased region" description="Low complexity" evidence="7">
    <location>
        <begin position="113"/>
        <end position="138"/>
    </location>
</feature>
<evidence type="ECO:0000259" key="8">
    <source>
        <dbReference type="PROSITE" id="PS50858"/>
    </source>
</evidence>
<dbReference type="SUPFAM" id="SSF50729">
    <property type="entry name" value="PH domain-like"/>
    <property type="match status" value="1"/>
</dbReference>
<evidence type="ECO:0000313" key="10">
    <source>
        <dbReference type="Proteomes" id="UP000243876"/>
    </source>
</evidence>
<name>A0A0D6EPW0_SPOSA</name>
<evidence type="ECO:0000256" key="5">
    <source>
        <dbReference type="ARBA" id="ARBA00023163"/>
    </source>
</evidence>
<dbReference type="SUPFAM" id="SSF140383">
    <property type="entry name" value="BSD domain-like"/>
    <property type="match status" value="2"/>
</dbReference>
<keyword evidence="4" id="KW-0805">Transcription regulation</keyword>
<dbReference type="Gene3D" id="6.10.140.1200">
    <property type="match status" value="1"/>
</dbReference>
<keyword evidence="10" id="KW-1185">Reference proteome</keyword>
<dbReference type="InterPro" id="IPR035925">
    <property type="entry name" value="BSD_dom_sf"/>
</dbReference>